<evidence type="ECO:0000256" key="11">
    <source>
        <dbReference type="ARBA" id="ARBA00022839"/>
    </source>
</evidence>
<dbReference type="PRINTS" id="PR00853">
    <property type="entry name" value="XPGRADSUPER"/>
</dbReference>
<evidence type="ECO:0000259" key="19">
    <source>
        <dbReference type="SMART" id="SM00484"/>
    </source>
</evidence>
<name>A0A8W7PCT9_ANOCL</name>
<feature type="region of interest" description="Disordered" evidence="18">
    <location>
        <begin position="563"/>
        <end position="598"/>
    </location>
</feature>
<feature type="domain" description="XPG-I" evidence="19">
    <location>
        <begin position="138"/>
        <end position="211"/>
    </location>
</feature>
<dbReference type="SMART" id="SM00485">
    <property type="entry name" value="XPGN"/>
    <property type="match status" value="1"/>
</dbReference>
<dbReference type="InterPro" id="IPR037315">
    <property type="entry name" value="EXO1_H3TH"/>
</dbReference>
<dbReference type="SUPFAM" id="SSF47807">
    <property type="entry name" value="5' to 3' exonuclease, C-terminal subdomain"/>
    <property type="match status" value="1"/>
</dbReference>
<dbReference type="InterPro" id="IPR044752">
    <property type="entry name" value="PIN-like_EXO1"/>
</dbReference>
<comment type="cofactor">
    <cofactor evidence="17">
        <name>Mg(2+)</name>
        <dbReference type="ChEBI" id="CHEBI:18420"/>
    </cofactor>
    <text evidence="17">Binds 2 magnesium ions per subunit. They probably participate in the reaction catalyzed by the enzyme. May bind an additional third magnesium ion after substrate binding.</text>
</comment>
<proteinExistence type="inferred from homology"/>
<evidence type="ECO:0000256" key="2">
    <source>
        <dbReference type="ARBA" id="ARBA00010563"/>
    </source>
</evidence>
<accession>A0A8W7PCT9</accession>
<dbReference type="SMART" id="SM00279">
    <property type="entry name" value="HhH2"/>
    <property type="match status" value="1"/>
</dbReference>
<dbReference type="SUPFAM" id="SSF88723">
    <property type="entry name" value="PIN domain-like"/>
    <property type="match status" value="1"/>
</dbReference>
<evidence type="ECO:0000256" key="1">
    <source>
        <dbReference type="ARBA" id="ARBA00004123"/>
    </source>
</evidence>
<keyword evidence="14 17" id="KW-0238">DNA-binding</keyword>
<evidence type="ECO:0000256" key="13">
    <source>
        <dbReference type="ARBA" id="ARBA00022881"/>
    </source>
</evidence>
<dbReference type="GO" id="GO:0046872">
    <property type="term" value="F:metal ion binding"/>
    <property type="evidence" value="ECO:0007669"/>
    <property type="project" value="UniProtKB-UniRule"/>
</dbReference>
<evidence type="ECO:0000256" key="8">
    <source>
        <dbReference type="ARBA" id="ARBA00022763"/>
    </source>
</evidence>
<dbReference type="InterPro" id="IPR008918">
    <property type="entry name" value="HhH2"/>
</dbReference>
<evidence type="ECO:0000256" key="16">
    <source>
        <dbReference type="ARBA" id="ARBA00023242"/>
    </source>
</evidence>
<dbReference type="InterPro" id="IPR006084">
    <property type="entry name" value="XPG/Rad2"/>
</dbReference>
<dbReference type="InterPro" id="IPR019974">
    <property type="entry name" value="XPG_CS"/>
</dbReference>
<dbReference type="FunFam" id="3.40.50.1010:FF:000002">
    <property type="entry name" value="Exonuclease 1, putative"/>
    <property type="match status" value="1"/>
</dbReference>
<organism evidence="21">
    <name type="scientific">Anopheles coluzzii</name>
    <name type="common">African malaria mosquito</name>
    <dbReference type="NCBI Taxonomy" id="1518534"/>
    <lineage>
        <taxon>Eukaryota</taxon>
        <taxon>Metazoa</taxon>
        <taxon>Ecdysozoa</taxon>
        <taxon>Arthropoda</taxon>
        <taxon>Hexapoda</taxon>
        <taxon>Insecta</taxon>
        <taxon>Pterygota</taxon>
        <taxon>Neoptera</taxon>
        <taxon>Endopterygota</taxon>
        <taxon>Diptera</taxon>
        <taxon>Nematocera</taxon>
        <taxon>Culicoidea</taxon>
        <taxon>Culicidae</taxon>
        <taxon>Anophelinae</taxon>
        <taxon>Anopheles</taxon>
    </lineage>
</organism>
<evidence type="ECO:0000259" key="20">
    <source>
        <dbReference type="SMART" id="SM00485"/>
    </source>
</evidence>
<evidence type="ECO:0000256" key="5">
    <source>
        <dbReference type="ARBA" id="ARBA00022722"/>
    </source>
</evidence>
<keyword evidence="5 17" id="KW-0540">Nuclease</keyword>
<evidence type="ECO:0000256" key="12">
    <source>
        <dbReference type="ARBA" id="ARBA00022842"/>
    </source>
</evidence>
<evidence type="ECO:0000313" key="21">
    <source>
        <dbReference type="EnsemblMetazoa" id="ACOM029630-PA.1"/>
    </source>
</evidence>
<keyword evidence="16 17" id="KW-0539">Nucleus</keyword>
<feature type="compositionally biased region" description="Polar residues" evidence="18">
    <location>
        <begin position="563"/>
        <end position="584"/>
    </location>
</feature>
<dbReference type="PANTHER" id="PTHR11081:SF8">
    <property type="entry name" value="EXONUCLEASE 1"/>
    <property type="match status" value="1"/>
</dbReference>
<comment type="function">
    <text evidence="17">5'-&gt;3' double-stranded DNA exonuclease which may also possess a cryptic 3'-&gt;5' double-stranded DNA exonuclease activity. Functions in DNA mismatch repair.</text>
</comment>
<dbReference type="Proteomes" id="UP000075882">
    <property type="component" value="Unassembled WGS sequence"/>
</dbReference>
<feature type="region of interest" description="Disordered" evidence="18">
    <location>
        <begin position="754"/>
        <end position="773"/>
    </location>
</feature>
<dbReference type="EC" id="3.1.-.-" evidence="17"/>
<dbReference type="InterPro" id="IPR036279">
    <property type="entry name" value="5-3_exonuclease_C_sf"/>
</dbReference>
<feature type="region of interest" description="Disordered" evidence="18">
    <location>
        <begin position="634"/>
        <end position="703"/>
    </location>
</feature>
<dbReference type="GO" id="GO:0006310">
    <property type="term" value="P:DNA recombination"/>
    <property type="evidence" value="ECO:0007669"/>
    <property type="project" value="TreeGrafter"/>
</dbReference>
<feature type="region of interest" description="Disordered" evidence="18">
    <location>
        <begin position="792"/>
        <end position="835"/>
    </location>
</feature>
<evidence type="ECO:0000256" key="4">
    <source>
        <dbReference type="ARBA" id="ARBA00022553"/>
    </source>
</evidence>
<evidence type="ECO:0000256" key="9">
    <source>
        <dbReference type="ARBA" id="ARBA00022769"/>
    </source>
</evidence>
<keyword evidence="11 17" id="KW-0269">Exonuclease</keyword>
<dbReference type="InterPro" id="IPR006085">
    <property type="entry name" value="XPG_DNA_repair_N"/>
</dbReference>
<dbReference type="InterPro" id="IPR029060">
    <property type="entry name" value="PIN-like_dom_sf"/>
</dbReference>
<dbReference type="GO" id="GO:0006298">
    <property type="term" value="P:mismatch repair"/>
    <property type="evidence" value="ECO:0007669"/>
    <property type="project" value="TreeGrafter"/>
</dbReference>
<dbReference type="CDD" id="cd09908">
    <property type="entry name" value="H3TH_EXO1"/>
    <property type="match status" value="1"/>
</dbReference>
<dbReference type="VEuPathDB" id="VectorBase:ACON2_041947"/>
<keyword evidence="8 17" id="KW-0227">DNA damage</keyword>
<evidence type="ECO:0000256" key="18">
    <source>
        <dbReference type="SAM" id="MobiDB-lite"/>
    </source>
</evidence>
<evidence type="ECO:0000256" key="14">
    <source>
        <dbReference type="ARBA" id="ARBA00023125"/>
    </source>
</evidence>
<keyword evidence="13 17" id="KW-0267">Excision nuclease</keyword>
<dbReference type="GO" id="GO:0003677">
    <property type="term" value="F:DNA binding"/>
    <property type="evidence" value="ECO:0007669"/>
    <property type="project" value="UniProtKB-UniRule"/>
</dbReference>
<dbReference type="FunFam" id="1.10.150.20:FF:000011">
    <property type="entry name" value="exonuclease 1"/>
    <property type="match status" value="1"/>
</dbReference>
<keyword evidence="7" id="KW-0255">Endonuclease</keyword>
<dbReference type="EnsemblMetazoa" id="ACOM029630-RA">
    <property type="protein sequence ID" value="ACOM029630-PA.1"/>
    <property type="gene ID" value="ACOM029630"/>
</dbReference>
<keyword evidence="4" id="KW-0597">Phosphoprotein</keyword>
<evidence type="ECO:0000256" key="15">
    <source>
        <dbReference type="ARBA" id="ARBA00023204"/>
    </source>
</evidence>
<dbReference type="GO" id="GO:0035312">
    <property type="term" value="F:5'-3' DNA exonuclease activity"/>
    <property type="evidence" value="ECO:0007669"/>
    <property type="project" value="UniProtKB-UniRule"/>
</dbReference>
<keyword evidence="6 17" id="KW-0479">Metal-binding</keyword>
<dbReference type="Gene3D" id="1.10.150.20">
    <property type="entry name" value="5' to 3' exonuclease, C-terminal subdomain"/>
    <property type="match status" value="1"/>
</dbReference>
<dbReference type="SMART" id="SM00484">
    <property type="entry name" value="XPGI"/>
    <property type="match status" value="1"/>
</dbReference>
<dbReference type="PROSITE" id="PS00842">
    <property type="entry name" value="XPG_2"/>
    <property type="match status" value="1"/>
</dbReference>
<feature type="domain" description="XPG N-terminal" evidence="20">
    <location>
        <begin position="1"/>
        <end position="99"/>
    </location>
</feature>
<evidence type="ECO:0000256" key="3">
    <source>
        <dbReference type="ARBA" id="ARBA00020324"/>
    </source>
</evidence>
<dbReference type="InterPro" id="IPR006086">
    <property type="entry name" value="XPG-I_dom"/>
</dbReference>
<evidence type="ECO:0000256" key="6">
    <source>
        <dbReference type="ARBA" id="ARBA00022723"/>
    </source>
</evidence>
<protein>
    <recommendedName>
        <fullName evidence="3 17">Exonuclease 1</fullName>
        <ecNumber evidence="17">3.1.-.-</ecNumber>
    </recommendedName>
</protein>
<dbReference type="GO" id="GO:0017108">
    <property type="term" value="F:5'-flap endonuclease activity"/>
    <property type="evidence" value="ECO:0007669"/>
    <property type="project" value="TreeGrafter"/>
</dbReference>
<comment type="subcellular location">
    <subcellularLocation>
        <location evidence="1 17">Nucleus</location>
    </subcellularLocation>
</comment>
<dbReference type="GO" id="GO:0005634">
    <property type="term" value="C:nucleus"/>
    <property type="evidence" value="ECO:0007669"/>
    <property type="project" value="UniProtKB-SubCell"/>
</dbReference>
<dbReference type="AlphaFoldDB" id="A0A8W7PCT9"/>
<reference evidence="21" key="1">
    <citation type="submission" date="2022-08" db="UniProtKB">
        <authorList>
            <consortium name="EnsemblMetazoa"/>
        </authorList>
    </citation>
    <scope>IDENTIFICATION</scope>
</reference>
<keyword evidence="15 17" id="KW-0234">DNA repair</keyword>
<keyword evidence="9 17" id="KW-0228">DNA excision</keyword>
<dbReference type="Pfam" id="PF00752">
    <property type="entry name" value="XPG_N"/>
    <property type="match status" value="1"/>
</dbReference>
<dbReference type="PROSITE" id="PS00841">
    <property type="entry name" value="XPG_1"/>
    <property type="match status" value="1"/>
</dbReference>
<dbReference type="PANTHER" id="PTHR11081">
    <property type="entry name" value="FLAP ENDONUCLEASE FAMILY MEMBER"/>
    <property type="match status" value="1"/>
</dbReference>
<sequence>MGITGLLPFLEKASSACHLRELRGKCVAIDTYCWLHRGAFGCAERLARGDSTDMHIQYCLKYVQLLLSHNIKPILVFDGQHLPAKAATESKRREIRETARKRGAELLRLGRIDEARSFLRRCVDITHEMALQLMQECRKRGVDCIVAPYEADAQLAYLNRTDIAQYVITEDSDLVLFGCNRILFKLDLTGHGRLVEASKLHLAMGCREDRYKFAKFRYMCILSGCDYLDSLPGIGLGKACKFMLKTEDPDIRRALAKIPAYLNMRQLSVTEEYKDEFLKADATFKHMVVYDPVQRRQTRLVDPDDEGTPEQYCCNAGKFLDEKVAFQLAVGNLDPFSLRKMDDWHPDEADVDVAAGKNQHPSIWRKDYMSLRDAKQAQNSTQTQKPATLPSFVKRAVHHVEHAVDQNTNETITDVLQIYGIQNPDEPPSKRSCHAQKSFHPAESHVAIDYQDVEALDVLEQLEQPKTPKRTRNPFAVSPNKSLLSRETLLSPTKITPETRSLLHNVSPVKRIDYSQQRSQLVTTSIVGSGATSSRLSRFKTAHSKGVTISKDEPKVISRFFCTQQNKSQSRTTDTSKGSNSIAKTSEDDSPKKSCTKQDVACSLVSPTAIVKDIKSKRDSHALKATAIYLSSPEARLQSRGDRTPEKRKRVQIPPESGESSNSVLGRFDSGIAMSENNSNEDEGSLECDSGTGLSSSQKENDDVVITPVEMECSDLKPRNARLALFERRPAKQLSQSLESKDNIEELAIVLDDDSSSDEDTKKRTADAQQAISAEKVHSPVKATHKTETVKPFQLPSSSTGKVEASTKSKARSSCKRPGLSINRKQSVPKTDNTNLGLTQTRLSMFGFQKKVGFPTSVNNG</sequence>
<feature type="compositionally biased region" description="Polar residues" evidence="18">
    <location>
        <begin position="823"/>
        <end position="835"/>
    </location>
</feature>
<evidence type="ECO:0000256" key="17">
    <source>
        <dbReference type="RuleBase" id="RU910737"/>
    </source>
</evidence>
<keyword evidence="12 17" id="KW-0460">Magnesium</keyword>
<dbReference type="Pfam" id="PF00867">
    <property type="entry name" value="XPG_I"/>
    <property type="match status" value="1"/>
</dbReference>
<keyword evidence="10 17" id="KW-0378">Hydrolase</keyword>
<comment type="similarity">
    <text evidence="2 17">Belongs to the XPG/RAD2 endonuclease family. EXO1 subfamily.</text>
</comment>
<dbReference type="Gene3D" id="3.40.50.1010">
    <property type="entry name" value="5'-nuclease"/>
    <property type="match status" value="1"/>
</dbReference>
<dbReference type="CDD" id="cd09857">
    <property type="entry name" value="PIN_EXO1"/>
    <property type="match status" value="1"/>
</dbReference>
<evidence type="ECO:0000256" key="10">
    <source>
        <dbReference type="ARBA" id="ARBA00022801"/>
    </source>
</evidence>
<evidence type="ECO:0000256" key="7">
    <source>
        <dbReference type="ARBA" id="ARBA00022759"/>
    </source>
</evidence>